<evidence type="ECO:0000313" key="2">
    <source>
        <dbReference type="EMBL" id="MTU44023.1"/>
    </source>
</evidence>
<accession>A0A6I3S3A0</accession>
<dbReference type="Pfam" id="PF08011">
    <property type="entry name" value="PDDEXK_9"/>
    <property type="match status" value="1"/>
</dbReference>
<dbReference type="RefSeq" id="WP_149889007.1">
    <property type="nucleotide sequence ID" value="NZ_CALXOM010000012.1"/>
</dbReference>
<dbReference type="InterPro" id="IPR018631">
    <property type="entry name" value="AAA-ATPase-like_dom"/>
</dbReference>
<dbReference type="PANTHER" id="PTHR34825:SF1">
    <property type="entry name" value="AAA-ATPASE-LIKE DOMAIN-CONTAINING PROTEIN"/>
    <property type="match status" value="1"/>
</dbReference>
<dbReference type="AlphaFoldDB" id="A0A6I3S3A0"/>
<reference evidence="2 3" key="1">
    <citation type="journal article" date="2019" name="Nat. Med.">
        <title>A library of human gut bacterial isolates paired with longitudinal multiomics data enables mechanistic microbiome research.</title>
        <authorList>
            <person name="Poyet M."/>
            <person name="Groussin M."/>
            <person name="Gibbons S.M."/>
            <person name="Avila-Pacheco J."/>
            <person name="Jiang X."/>
            <person name="Kearney S.M."/>
            <person name="Perrotta A.R."/>
            <person name="Berdy B."/>
            <person name="Zhao S."/>
            <person name="Lieberman T.D."/>
            <person name="Swanson P.K."/>
            <person name="Smith M."/>
            <person name="Roesemann S."/>
            <person name="Alexander J.E."/>
            <person name="Rich S.A."/>
            <person name="Livny J."/>
            <person name="Vlamakis H."/>
            <person name="Clish C."/>
            <person name="Bullock K."/>
            <person name="Deik A."/>
            <person name="Scott J."/>
            <person name="Pierce K.A."/>
            <person name="Xavier R.J."/>
            <person name="Alm E.J."/>
        </authorList>
    </citation>
    <scope>NUCLEOTIDE SEQUENCE [LARGE SCALE GENOMIC DNA]</scope>
    <source>
        <strain evidence="2 3">BIOML-A2</strain>
    </source>
</reference>
<dbReference type="Pfam" id="PF09820">
    <property type="entry name" value="AAA-ATPase_like"/>
    <property type="match status" value="1"/>
</dbReference>
<protein>
    <submittedName>
        <fullName evidence="2">AAA family ATPase</fullName>
    </submittedName>
</protein>
<comment type="caution">
    <text evidence="2">The sequence shown here is derived from an EMBL/GenBank/DDBJ whole genome shotgun (WGS) entry which is preliminary data.</text>
</comment>
<dbReference type="Proteomes" id="UP000462362">
    <property type="component" value="Unassembled WGS sequence"/>
</dbReference>
<dbReference type="EMBL" id="WNCL01000041">
    <property type="protein sequence ID" value="MTU44023.1"/>
    <property type="molecule type" value="Genomic_DNA"/>
</dbReference>
<dbReference type="InterPro" id="IPR012547">
    <property type="entry name" value="PDDEXK_9"/>
</dbReference>
<feature type="domain" description="AAA-ATPase-like" evidence="1">
    <location>
        <begin position="9"/>
        <end position="206"/>
    </location>
</feature>
<dbReference type="PANTHER" id="PTHR34825">
    <property type="entry name" value="CONSERVED PROTEIN, WITH A WEAK D-GALACTARATE DEHYDRATASE/ALTRONATE HYDROLASE DOMAIN"/>
    <property type="match status" value="1"/>
</dbReference>
<gene>
    <name evidence="2" type="ORF">GMD42_10510</name>
</gene>
<organism evidence="2 3">
    <name type="scientific">Parasutterella excrementihominis</name>
    <dbReference type="NCBI Taxonomy" id="487175"/>
    <lineage>
        <taxon>Bacteria</taxon>
        <taxon>Pseudomonadati</taxon>
        <taxon>Pseudomonadota</taxon>
        <taxon>Betaproteobacteria</taxon>
        <taxon>Burkholderiales</taxon>
        <taxon>Sutterellaceae</taxon>
        <taxon>Parasutterella</taxon>
    </lineage>
</organism>
<sequence length="533" mass="61124">METILAPLPLGTSDFSALRKSGQIYVDKTGLIYKLASKRQKFFLSRPRRFGKSLLLSTFESLFKYGLRDFHGLEIESLWKDDSTYQVIRLDFSNLKGFSSAEEFSELLDQYLLDTLTVNRLVSPIKTEKEGLRAFIGWLALQADNSVVLLLDEYDTPLTTCLNKPELFDEVRKKLWRLYAAFKQWDGAIRFFFMTGIAKFSQTSIFSELNHFTDISLMSEFGSLLGYSHQEVQKYFSGYLEQASFQLGIEKEKLLEELTLNYDGFCFERTATQRVFSPWSLLKFLNFPSNGFDNYWYESGGQPGVLLEYLKSHSTLKPEEYESEKQVQLDDLALSAKFSLLEDKVLLAQTGYLTIKAVRGTTVTLGYPNREVSVSMARLYAEVILDKKAINRAGEGYLADYLERGDLRAFVEEVNRIILGIDYQAFPLTSEASCRSALSIMVSSSSALITARSEVHNAHGRSDLEIQTDKNYWVLEFKFCREHDSQESLLQEAVRQMKTRHYGKQLAKCNLIRAAMVFSQKDRQFTRWAEVSG</sequence>
<proteinExistence type="predicted"/>
<evidence type="ECO:0000313" key="3">
    <source>
        <dbReference type="Proteomes" id="UP000462362"/>
    </source>
</evidence>
<evidence type="ECO:0000259" key="1">
    <source>
        <dbReference type="Pfam" id="PF09820"/>
    </source>
</evidence>
<name>A0A6I3S3A0_9BURK</name>